<dbReference type="GO" id="GO:0016747">
    <property type="term" value="F:acyltransferase activity, transferring groups other than amino-acyl groups"/>
    <property type="evidence" value="ECO:0007669"/>
    <property type="project" value="InterPro"/>
</dbReference>
<keyword evidence="1 4" id="KW-0808">Transferase</keyword>
<keyword evidence="2" id="KW-0012">Acyltransferase</keyword>
<dbReference type="PANTHER" id="PTHR43072">
    <property type="entry name" value="N-ACETYLTRANSFERASE"/>
    <property type="match status" value="1"/>
</dbReference>
<proteinExistence type="predicted"/>
<dbReference type="RefSeq" id="WP_099644493.1">
    <property type="nucleotide sequence ID" value="NZ_KZ319287.1"/>
</dbReference>
<sequence length="163" mass="18376">MNISVRPFQESDYPEVAVIYQQGIDTGIATFEVQAPTYGDWDLRFHKSCRLVAVLDNKVIGWAALSPVSKRQVYSGVAEVTLYVSPLHQGKQVGFRLLSALIDASEDAGFWTLTAHIFPQNKASLALHQKLGFRILGVHEKIARRNGNWQDNTFLERRSAKIY</sequence>
<dbReference type="OrthoDB" id="9799096at2"/>
<dbReference type="PROSITE" id="PS51186">
    <property type="entry name" value="GNAT"/>
    <property type="match status" value="1"/>
</dbReference>
<evidence type="ECO:0000313" key="4">
    <source>
        <dbReference type="EMBL" id="PHQ30954.1"/>
    </source>
</evidence>
<accession>A0A2G1VW20</accession>
<evidence type="ECO:0000259" key="3">
    <source>
        <dbReference type="PROSITE" id="PS51186"/>
    </source>
</evidence>
<dbReference type="Pfam" id="PF00583">
    <property type="entry name" value="Acetyltransf_1"/>
    <property type="match status" value="1"/>
</dbReference>
<dbReference type="Proteomes" id="UP000229433">
    <property type="component" value="Unassembled WGS sequence"/>
</dbReference>
<dbReference type="PANTHER" id="PTHR43072:SF23">
    <property type="entry name" value="UPF0039 PROTEIN C11D3.02C"/>
    <property type="match status" value="1"/>
</dbReference>
<gene>
    <name evidence="4" type="ORF">CJ305_01625</name>
</gene>
<evidence type="ECO:0000256" key="1">
    <source>
        <dbReference type="ARBA" id="ARBA00022679"/>
    </source>
</evidence>
<dbReference type="InterPro" id="IPR016181">
    <property type="entry name" value="Acyl_CoA_acyltransferase"/>
</dbReference>
<dbReference type="AlphaFoldDB" id="A0A2G1VW20"/>
<feature type="domain" description="N-acetyltransferase" evidence="3">
    <location>
        <begin position="3"/>
        <end position="161"/>
    </location>
</feature>
<keyword evidence="5" id="KW-1185">Reference proteome</keyword>
<dbReference type="SUPFAM" id="SSF55729">
    <property type="entry name" value="Acyl-CoA N-acyltransferases (Nat)"/>
    <property type="match status" value="1"/>
</dbReference>
<name>A0A2G1VW20_9FLAO</name>
<reference evidence="4 5" key="1">
    <citation type="submission" date="2017-08" db="EMBL/GenBank/DDBJ databases">
        <title>The whole genome shortgun sequences of strain Leeuwenhoekiella nanhaiensis G18 from the South China Sea.</title>
        <authorList>
            <person name="Liu Q."/>
        </authorList>
    </citation>
    <scope>NUCLEOTIDE SEQUENCE [LARGE SCALE GENOMIC DNA]</scope>
    <source>
        <strain evidence="4 5">G18</strain>
    </source>
</reference>
<dbReference type="EMBL" id="NQXA01000001">
    <property type="protein sequence ID" value="PHQ30954.1"/>
    <property type="molecule type" value="Genomic_DNA"/>
</dbReference>
<evidence type="ECO:0000313" key="5">
    <source>
        <dbReference type="Proteomes" id="UP000229433"/>
    </source>
</evidence>
<comment type="caution">
    <text evidence="4">The sequence shown here is derived from an EMBL/GenBank/DDBJ whole genome shotgun (WGS) entry which is preliminary data.</text>
</comment>
<organism evidence="4 5">
    <name type="scientific">Leeuwenhoekiella nanhaiensis</name>
    <dbReference type="NCBI Taxonomy" id="1655491"/>
    <lineage>
        <taxon>Bacteria</taxon>
        <taxon>Pseudomonadati</taxon>
        <taxon>Bacteroidota</taxon>
        <taxon>Flavobacteriia</taxon>
        <taxon>Flavobacteriales</taxon>
        <taxon>Flavobacteriaceae</taxon>
        <taxon>Leeuwenhoekiella</taxon>
    </lineage>
</organism>
<dbReference type="CDD" id="cd04301">
    <property type="entry name" value="NAT_SF"/>
    <property type="match status" value="1"/>
</dbReference>
<dbReference type="Gene3D" id="3.40.630.30">
    <property type="match status" value="1"/>
</dbReference>
<protein>
    <submittedName>
        <fullName evidence="4">N-acetyltransferase</fullName>
    </submittedName>
</protein>
<dbReference type="InterPro" id="IPR000182">
    <property type="entry name" value="GNAT_dom"/>
</dbReference>
<evidence type="ECO:0000256" key="2">
    <source>
        <dbReference type="ARBA" id="ARBA00023315"/>
    </source>
</evidence>